<proteinExistence type="predicted"/>
<feature type="region of interest" description="Disordered" evidence="1">
    <location>
        <begin position="21"/>
        <end position="94"/>
    </location>
</feature>
<evidence type="ECO:0000313" key="2">
    <source>
        <dbReference type="EMBL" id="KAK7507330.1"/>
    </source>
</evidence>
<comment type="caution">
    <text evidence="2">The sequence shown here is derived from an EMBL/GenBank/DDBJ whole genome shotgun (WGS) entry which is preliminary data.</text>
</comment>
<dbReference type="AlphaFoldDB" id="A0ABD0M760"/>
<gene>
    <name evidence="2" type="ORF">BaRGS_00001265</name>
</gene>
<dbReference type="EMBL" id="JACVVK020000004">
    <property type="protein sequence ID" value="KAK7507330.1"/>
    <property type="molecule type" value="Genomic_DNA"/>
</dbReference>
<keyword evidence="3" id="KW-1185">Reference proteome</keyword>
<sequence length="154" mass="16557">MSQVGVSRPASHLKMGVNLPDIQHPMSRMSNPDNLDVRGVSRAGDRPASNLGIPNGRPLASENANPLRKSLSAASRRDSRQKNRDGPATGGTIPIDVIPEGVEVKYGDPGATRLPVFGESPSLVCSSLILLASCLYTLPFSPHELWKTSYNRRS</sequence>
<protein>
    <submittedName>
        <fullName evidence="2">Uncharacterized protein</fullName>
    </submittedName>
</protein>
<feature type="compositionally biased region" description="Basic and acidic residues" evidence="1">
    <location>
        <begin position="75"/>
        <end position="85"/>
    </location>
</feature>
<evidence type="ECO:0000313" key="3">
    <source>
        <dbReference type="Proteomes" id="UP001519460"/>
    </source>
</evidence>
<organism evidence="2 3">
    <name type="scientific">Batillaria attramentaria</name>
    <dbReference type="NCBI Taxonomy" id="370345"/>
    <lineage>
        <taxon>Eukaryota</taxon>
        <taxon>Metazoa</taxon>
        <taxon>Spiralia</taxon>
        <taxon>Lophotrochozoa</taxon>
        <taxon>Mollusca</taxon>
        <taxon>Gastropoda</taxon>
        <taxon>Caenogastropoda</taxon>
        <taxon>Sorbeoconcha</taxon>
        <taxon>Cerithioidea</taxon>
        <taxon>Batillariidae</taxon>
        <taxon>Batillaria</taxon>
    </lineage>
</organism>
<reference evidence="2 3" key="1">
    <citation type="journal article" date="2023" name="Sci. Data">
        <title>Genome assembly of the Korean intertidal mud-creeper Batillaria attramentaria.</title>
        <authorList>
            <person name="Patra A.K."/>
            <person name="Ho P.T."/>
            <person name="Jun S."/>
            <person name="Lee S.J."/>
            <person name="Kim Y."/>
            <person name="Won Y.J."/>
        </authorList>
    </citation>
    <scope>NUCLEOTIDE SEQUENCE [LARGE SCALE GENOMIC DNA]</scope>
    <source>
        <strain evidence="2">Wonlab-2016</strain>
    </source>
</reference>
<accession>A0ABD0M760</accession>
<dbReference type="Proteomes" id="UP001519460">
    <property type="component" value="Unassembled WGS sequence"/>
</dbReference>
<evidence type="ECO:0000256" key="1">
    <source>
        <dbReference type="SAM" id="MobiDB-lite"/>
    </source>
</evidence>
<name>A0ABD0M760_9CAEN</name>